<dbReference type="Pfam" id="PF20684">
    <property type="entry name" value="Fung_rhodopsin"/>
    <property type="match status" value="1"/>
</dbReference>
<gene>
    <name evidence="9" type="ORF">K432DRAFT_443231</name>
</gene>
<evidence type="ECO:0000259" key="8">
    <source>
        <dbReference type="Pfam" id="PF20684"/>
    </source>
</evidence>
<feature type="transmembrane region" description="Helical" evidence="7">
    <location>
        <begin position="105"/>
        <end position="125"/>
    </location>
</feature>
<dbReference type="EMBL" id="KV744964">
    <property type="protein sequence ID" value="OCK80341.1"/>
    <property type="molecule type" value="Genomic_DNA"/>
</dbReference>
<proteinExistence type="inferred from homology"/>
<evidence type="ECO:0000256" key="4">
    <source>
        <dbReference type="ARBA" id="ARBA00023136"/>
    </source>
</evidence>
<evidence type="ECO:0000313" key="10">
    <source>
        <dbReference type="Proteomes" id="UP000250266"/>
    </source>
</evidence>
<feature type="transmembrane region" description="Helical" evidence="7">
    <location>
        <begin position="20"/>
        <end position="38"/>
    </location>
</feature>
<dbReference type="Proteomes" id="UP000250266">
    <property type="component" value="Unassembled WGS sequence"/>
</dbReference>
<dbReference type="InterPro" id="IPR049326">
    <property type="entry name" value="Rhodopsin_dom_fungi"/>
</dbReference>
<comment type="similarity">
    <text evidence="5">Belongs to the SAT4 family.</text>
</comment>
<evidence type="ECO:0000256" key="2">
    <source>
        <dbReference type="ARBA" id="ARBA00022692"/>
    </source>
</evidence>
<feature type="transmembrane region" description="Helical" evidence="7">
    <location>
        <begin position="58"/>
        <end position="78"/>
    </location>
</feature>
<dbReference type="InterPro" id="IPR052337">
    <property type="entry name" value="SAT4-like"/>
</dbReference>
<protein>
    <recommendedName>
        <fullName evidence="8">Rhodopsin domain-containing protein</fullName>
    </recommendedName>
</protein>
<evidence type="ECO:0000313" key="9">
    <source>
        <dbReference type="EMBL" id="OCK80341.1"/>
    </source>
</evidence>
<evidence type="ECO:0000256" key="7">
    <source>
        <dbReference type="SAM" id="Phobius"/>
    </source>
</evidence>
<feature type="compositionally biased region" description="Polar residues" evidence="6">
    <location>
        <begin position="395"/>
        <end position="407"/>
    </location>
</feature>
<accession>A0A8E2EA92</accession>
<feature type="region of interest" description="Disordered" evidence="6">
    <location>
        <begin position="429"/>
        <end position="456"/>
    </location>
</feature>
<organism evidence="9 10">
    <name type="scientific">Lepidopterella palustris CBS 459.81</name>
    <dbReference type="NCBI Taxonomy" id="1314670"/>
    <lineage>
        <taxon>Eukaryota</taxon>
        <taxon>Fungi</taxon>
        <taxon>Dikarya</taxon>
        <taxon>Ascomycota</taxon>
        <taxon>Pezizomycotina</taxon>
        <taxon>Dothideomycetes</taxon>
        <taxon>Pleosporomycetidae</taxon>
        <taxon>Mytilinidiales</taxon>
        <taxon>Argynnaceae</taxon>
        <taxon>Lepidopterella</taxon>
    </lineage>
</organism>
<dbReference type="GO" id="GO:0016020">
    <property type="term" value="C:membrane"/>
    <property type="evidence" value="ECO:0007669"/>
    <property type="project" value="UniProtKB-SubCell"/>
</dbReference>
<feature type="domain" description="Rhodopsin" evidence="8">
    <location>
        <begin position="48"/>
        <end position="286"/>
    </location>
</feature>
<keyword evidence="3 7" id="KW-1133">Transmembrane helix</keyword>
<feature type="transmembrane region" description="Helical" evidence="7">
    <location>
        <begin position="178"/>
        <end position="203"/>
    </location>
</feature>
<sequence>MESAKDRDKELLASSWGKNAFVGRAVSTVLTAMSLVIVSQRLRIRGVFRRKRPSWSDILVILGWVFNLAGLIGFILSIQEGLGKHIDQIHDHQVNMLLLFEFTNMPTYLISLCLVKASIICQYLEILNRGRRTLRRICIALQLINIAIAVAFIFVFVFQCTPVDGFWHPEKHPRCWKFGTLNFILLPFNVFPDLVILALPFWMFARTQMRRGDKIGLLVVFVLFALTPPLDSATITSLTRIGPLLGLQRYGDIPYYHTPVVIWSRVEVSVYIMCACAPAFRKPLARKWPKQWSPVDSIPSSQDLLGVPKAQSAHSGRVFHESWFGSKNTAGRKGNNPQAVVAEEAGYKYKGISCPQSEAGPSRSPHIEPFFRGYESGARSGSLVDPFYDGEASAHNPNPSFPATFTPRSLPGLRDKTLTDAQLRRISFYESQRDSSNHPSLIRYSTRSRPRPRSDGTAKTLEAIIHSLSNENVSNHQYGSDKGIEMINMARLRSRPSDIGHLQSGYDSYVDRLATKFYQKGRKLSSP</sequence>
<evidence type="ECO:0000256" key="6">
    <source>
        <dbReference type="SAM" id="MobiDB-lite"/>
    </source>
</evidence>
<dbReference type="PANTHER" id="PTHR33048:SF47">
    <property type="entry name" value="INTEGRAL MEMBRANE PROTEIN-RELATED"/>
    <property type="match status" value="1"/>
</dbReference>
<reference evidence="9 10" key="1">
    <citation type="journal article" date="2016" name="Nat. Commun.">
        <title>Ectomycorrhizal ecology is imprinted in the genome of the dominant symbiotic fungus Cenococcum geophilum.</title>
        <authorList>
            <consortium name="DOE Joint Genome Institute"/>
            <person name="Peter M."/>
            <person name="Kohler A."/>
            <person name="Ohm R.A."/>
            <person name="Kuo A."/>
            <person name="Krutzmann J."/>
            <person name="Morin E."/>
            <person name="Arend M."/>
            <person name="Barry K.W."/>
            <person name="Binder M."/>
            <person name="Choi C."/>
            <person name="Clum A."/>
            <person name="Copeland A."/>
            <person name="Grisel N."/>
            <person name="Haridas S."/>
            <person name="Kipfer T."/>
            <person name="LaButti K."/>
            <person name="Lindquist E."/>
            <person name="Lipzen A."/>
            <person name="Maire R."/>
            <person name="Meier B."/>
            <person name="Mihaltcheva S."/>
            <person name="Molinier V."/>
            <person name="Murat C."/>
            <person name="Poggeler S."/>
            <person name="Quandt C.A."/>
            <person name="Sperisen C."/>
            <person name="Tritt A."/>
            <person name="Tisserant E."/>
            <person name="Crous P.W."/>
            <person name="Henrissat B."/>
            <person name="Nehls U."/>
            <person name="Egli S."/>
            <person name="Spatafora J.W."/>
            <person name="Grigoriev I.V."/>
            <person name="Martin F.M."/>
        </authorList>
    </citation>
    <scope>NUCLEOTIDE SEQUENCE [LARGE SCALE GENOMIC DNA]</scope>
    <source>
        <strain evidence="9 10">CBS 459.81</strain>
    </source>
</reference>
<feature type="transmembrane region" description="Helical" evidence="7">
    <location>
        <begin position="215"/>
        <end position="235"/>
    </location>
</feature>
<keyword evidence="2 7" id="KW-0812">Transmembrane</keyword>
<name>A0A8E2EA92_9PEZI</name>
<dbReference type="AlphaFoldDB" id="A0A8E2EA92"/>
<feature type="transmembrane region" description="Helical" evidence="7">
    <location>
        <begin position="137"/>
        <end position="158"/>
    </location>
</feature>
<evidence type="ECO:0000256" key="5">
    <source>
        <dbReference type="ARBA" id="ARBA00038359"/>
    </source>
</evidence>
<dbReference type="OrthoDB" id="444631at2759"/>
<keyword evidence="4 7" id="KW-0472">Membrane</keyword>
<feature type="region of interest" description="Disordered" evidence="6">
    <location>
        <begin position="393"/>
        <end position="413"/>
    </location>
</feature>
<keyword evidence="10" id="KW-1185">Reference proteome</keyword>
<evidence type="ECO:0000256" key="3">
    <source>
        <dbReference type="ARBA" id="ARBA00022989"/>
    </source>
</evidence>
<evidence type="ECO:0000256" key="1">
    <source>
        <dbReference type="ARBA" id="ARBA00004141"/>
    </source>
</evidence>
<comment type="subcellular location">
    <subcellularLocation>
        <location evidence="1">Membrane</location>
        <topology evidence="1">Multi-pass membrane protein</topology>
    </subcellularLocation>
</comment>
<dbReference type="PANTHER" id="PTHR33048">
    <property type="entry name" value="PTH11-LIKE INTEGRAL MEMBRANE PROTEIN (AFU_ORTHOLOGUE AFUA_5G11245)"/>
    <property type="match status" value="1"/>
</dbReference>